<evidence type="ECO:0000256" key="1">
    <source>
        <dbReference type="SAM" id="MobiDB-lite"/>
    </source>
</evidence>
<reference evidence="3" key="1">
    <citation type="submission" date="2018-06" db="EMBL/GenBank/DDBJ databases">
        <authorList>
            <person name="Zhirakovskaya E."/>
        </authorList>
    </citation>
    <scope>NUCLEOTIDE SEQUENCE</scope>
</reference>
<organism evidence="3">
    <name type="scientific">hydrothermal vent metagenome</name>
    <dbReference type="NCBI Taxonomy" id="652676"/>
    <lineage>
        <taxon>unclassified sequences</taxon>
        <taxon>metagenomes</taxon>
        <taxon>ecological metagenomes</taxon>
    </lineage>
</organism>
<feature type="transmembrane region" description="Helical" evidence="2">
    <location>
        <begin position="12"/>
        <end position="32"/>
    </location>
</feature>
<dbReference type="AlphaFoldDB" id="A0A3B1D1F5"/>
<evidence type="ECO:0000256" key="2">
    <source>
        <dbReference type="SAM" id="Phobius"/>
    </source>
</evidence>
<evidence type="ECO:0000313" key="3">
    <source>
        <dbReference type="EMBL" id="VAX34562.1"/>
    </source>
</evidence>
<gene>
    <name evidence="3" type="ORF">MNBD_NITROSPIRAE03-348</name>
</gene>
<keyword evidence="2" id="KW-0812">Transmembrane</keyword>
<keyword evidence="2" id="KW-0472">Membrane</keyword>
<sequence length="189" mass="20110">MEVLNSCRNSRLPALVIVLFFCLSLIATGLYIETAAATAGDKPGMSTSAGNPEHTGNPGDGKTRQESTASTIWVIGTIFFIIVAVVGGFAYMYILQQSFLNACREEKQLTLFFQSPAGLPTGTVRSIIALIIIVVCLYLAILLFFRVAGDESEFPEVLSGLLGAVVGFYFGSRTATKGQDVTVGTLGLN</sequence>
<feature type="transmembrane region" description="Helical" evidence="2">
    <location>
        <begin position="154"/>
        <end position="171"/>
    </location>
</feature>
<feature type="transmembrane region" description="Helical" evidence="2">
    <location>
        <begin position="127"/>
        <end position="148"/>
    </location>
</feature>
<feature type="transmembrane region" description="Helical" evidence="2">
    <location>
        <begin position="72"/>
        <end position="94"/>
    </location>
</feature>
<accession>A0A3B1D1F5</accession>
<name>A0A3B1D1F5_9ZZZZ</name>
<feature type="region of interest" description="Disordered" evidence="1">
    <location>
        <begin position="43"/>
        <end position="65"/>
    </location>
</feature>
<protein>
    <submittedName>
        <fullName evidence="3">Uncharacterized protein</fullName>
    </submittedName>
</protein>
<dbReference type="EMBL" id="UOGI01000349">
    <property type="protein sequence ID" value="VAX34562.1"/>
    <property type="molecule type" value="Genomic_DNA"/>
</dbReference>
<proteinExistence type="predicted"/>
<keyword evidence="2" id="KW-1133">Transmembrane helix</keyword>